<keyword evidence="3 6" id="KW-0694">RNA-binding</keyword>
<dbReference type="SUPFAM" id="SSF54189">
    <property type="entry name" value="Ribosomal proteins S24e, L23 and L15e"/>
    <property type="match status" value="1"/>
</dbReference>
<evidence type="ECO:0000313" key="8">
    <source>
        <dbReference type="EMBL" id="OGZ35348.1"/>
    </source>
</evidence>
<dbReference type="InterPro" id="IPR013025">
    <property type="entry name" value="Ribosomal_uL23-like"/>
</dbReference>
<dbReference type="GO" id="GO:0019843">
    <property type="term" value="F:rRNA binding"/>
    <property type="evidence" value="ECO:0007669"/>
    <property type="project" value="UniProtKB-UniRule"/>
</dbReference>
<evidence type="ECO:0000256" key="4">
    <source>
        <dbReference type="ARBA" id="ARBA00022980"/>
    </source>
</evidence>
<dbReference type="PANTHER" id="PTHR11620">
    <property type="entry name" value="60S RIBOSOMAL PROTEIN L23A"/>
    <property type="match status" value="1"/>
</dbReference>
<gene>
    <name evidence="6" type="primary">rplW</name>
    <name evidence="8" type="ORF">A2815_02455</name>
</gene>
<dbReference type="EMBL" id="MHMY01000012">
    <property type="protein sequence ID" value="OGZ35348.1"/>
    <property type="molecule type" value="Genomic_DNA"/>
</dbReference>
<dbReference type="InterPro" id="IPR012678">
    <property type="entry name" value="Ribosomal_uL23/eL15/eS24_sf"/>
</dbReference>
<evidence type="ECO:0000256" key="7">
    <source>
        <dbReference type="RuleBase" id="RU003934"/>
    </source>
</evidence>
<name>A0A1G2FCN8_9BACT</name>
<dbReference type="PROSITE" id="PS00050">
    <property type="entry name" value="RIBOSOMAL_L23"/>
    <property type="match status" value="1"/>
</dbReference>
<evidence type="ECO:0000256" key="5">
    <source>
        <dbReference type="ARBA" id="ARBA00023274"/>
    </source>
</evidence>
<dbReference type="HAMAP" id="MF_01369_B">
    <property type="entry name" value="Ribosomal_uL23_B"/>
    <property type="match status" value="1"/>
</dbReference>
<dbReference type="FunFam" id="3.30.70.330:FF:000001">
    <property type="entry name" value="50S ribosomal protein L23"/>
    <property type="match status" value="1"/>
</dbReference>
<proteinExistence type="inferred from homology"/>
<dbReference type="Pfam" id="PF00276">
    <property type="entry name" value="Ribosomal_L23"/>
    <property type="match status" value="1"/>
</dbReference>
<protein>
    <recommendedName>
        <fullName evidence="6">Large ribosomal subunit protein uL23</fullName>
    </recommendedName>
</protein>
<accession>A0A1G2FCN8</accession>
<dbReference type="InterPro" id="IPR012677">
    <property type="entry name" value="Nucleotide-bd_a/b_plait_sf"/>
</dbReference>
<dbReference type="Gene3D" id="3.30.70.330">
    <property type="match status" value="1"/>
</dbReference>
<evidence type="ECO:0000256" key="3">
    <source>
        <dbReference type="ARBA" id="ARBA00022884"/>
    </source>
</evidence>
<comment type="function">
    <text evidence="6">One of the early assembly proteins it binds 23S rRNA. One of the proteins that surrounds the polypeptide exit tunnel on the outside of the ribosome. Forms the main docking site for trigger factor binding to the ribosome.</text>
</comment>
<dbReference type="GO" id="GO:0006412">
    <property type="term" value="P:translation"/>
    <property type="evidence" value="ECO:0007669"/>
    <property type="project" value="UniProtKB-UniRule"/>
</dbReference>
<dbReference type="GO" id="GO:1990904">
    <property type="term" value="C:ribonucleoprotein complex"/>
    <property type="evidence" value="ECO:0007669"/>
    <property type="project" value="UniProtKB-KW"/>
</dbReference>
<keyword evidence="4 6" id="KW-0689">Ribosomal protein</keyword>
<dbReference type="Proteomes" id="UP000176974">
    <property type="component" value="Unassembled WGS sequence"/>
</dbReference>
<evidence type="ECO:0000256" key="2">
    <source>
        <dbReference type="ARBA" id="ARBA00022730"/>
    </source>
</evidence>
<dbReference type="GO" id="GO:0005840">
    <property type="term" value="C:ribosome"/>
    <property type="evidence" value="ECO:0007669"/>
    <property type="project" value="UniProtKB-KW"/>
</dbReference>
<sequence length="103" mass="11677">MIGKPKTDVYRILKAPHITEKAAALAENNKYIFKVYPRANKTEVQKAVESLYGVKVEKVNIVRIVPKRRRLGRTEGWKGGSKKGFKKAIVTLAKGEKIEIMPR</sequence>
<dbReference type="GO" id="GO:0003735">
    <property type="term" value="F:structural constituent of ribosome"/>
    <property type="evidence" value="ECO:0007669"/>
    <property type="project" value="InterPro"/>
</dbReference>
<keyword evidence="5 6" id="KW-0687">Ribonucleoprotein</keyword>
<reference evidence="8 9" key="1">
    <citation type="journal article" date="2016" name="Nat. Commun.">
        <title>Thousands of microbial genomes shed light on interconnected biogeochemical processes in an aquifer system.</title>
        <authorList>
            <person name="Anantharaman K."/>
            <person name="Brown C.T."/>
            <person name="Hug L.A."/>
            <person name="Sharon I."/>
            <person name="Castelle C.J."/>
            <person name="Probst A.J."/>
            <person name="Thomas B.C."/>
            <person name="Singh A."/>
            <person name="Wilkins M.J."/>
            <person name="Karaoz U."/>
            <person name="Brodie E.L."/>
            <person name="Williams K.H."/>
            <person name="Hubbard S.S."/>
            <person name="Banfield J.F."/>
        </authorList>
    </citation>
    <scope>NUCLEOTIDE SEQUENCE [LARGE SCALE GENOMIC DNA]</scope>
</reference>
<dbReference type="InterPro" id="IPR001014">
    <property type="entry name" value="Ribosomal_uL23_CS"/>
</dbReference>
<comment type="subunit">
    <text evidence="6">Part of the 50S ribosomal subunit. Contacts protein L29, and trigger factor when it is bound to the ribosome.</text>
</comment>
<evidence type="ECO:0000256" key="1">
    <source>
        <dbReference type="ARBA" id="ARBA00006700"/>
    </source>
</evidence>
<keyword evidence="2 6" id="KW-0699">rRNA-binding</keyword>
<dbReference type="AlphaFoldDB" id="A0A1G2FCN8"/>
<comment type="similarity">
    <text evidence="1 6 7">Belongs to the universal ribosomal protein uL23 family.</text>
</comment>
<organism evidence="8 9">
    <name type="scientific">Candidatus Portnoybacteria bacterium RIFCSPHIGHO2_01_FULL_40_12b</name>
    <dbReference type="NCBI Taxonomy" id="1801994"/>
    <lineage>
        <taxon>Bacteria</taxon>
        <taxon>Candidatus Portnoyibacteriota</taxon>
    </lineage>
</organism>
<evidence type="ECO:0000256" key="6">
    <source>
        <dbReference type="HAMAP-Rule" id="MF_01369"/>
    </source>
</evidence>
<evidence type="ECO:0000313" key="9">
    <source>
        <dbReference type="Proteomes" id="UP000176974"/>
    </source>
</evidence>
<dbReference type="NCBIfam" id="NF004363">
    <property type="entry name" value="PRK05738.2-4"/>
    <property type="match status" value="1"/>
</dbReference>
<comment type="caution">
    <text evidence="8">The sequence shown here is derived from an EMBL/GenBank/DDBJ whole genome shotgun (WGS) entry which is preliminary data.</text>
</comment>